<comment type="caution">
    <text evidence="2">The sequence shown here is derived from an EMBL/GenBank/DDBJ whole genome shotgun (WGS) entry which is preliminary data.</text>
</comment>
<protein>
    <recommendedName>
        <fullName evidence="4">DUF1579 domain-containing protein</fullName>
    </recommendedName>
</protein>
<evidence type="ECO:0008006" key="4">
    <source>
        <dbReference type="Google" id="ProtNLM"/>
    </source>
</evidence>
<gene>
    <name evidence="2" type="ORF">GCM10008942_02920</name>
</gene>
<keyword evidence="3" id="KW-1185">Reference proteome</keyword>
<evidence type="ECO:0000313" key="3">
    <source>
        <dbReference type="Proteomes" id="UP001499951"/>
    </source>
</evidence>
<feature type="signal peptide" evidence="1">
    <location>
        <begin position="1"/>
        <end position="18"/>
    </location>
</feature>
<reference evidence="2 3" key="1">
    <citation type="journal article" date="2019" name="Int. J. Syst. Evol. Microbiol.">
        <title>The Global Catalogue of Microorganisms (GCM) 10K type strain sequencing project: providing services to taxonomists for standard genome sequencing and annotation.</title>
        <authorList>
            <consortium name="The Broad Institute Genomics Platform"/>
            <consortium name="The Broad Institute Genome Sequencing Center for Infectious Disease"/>
            <person name="Wu L."/>
            <person name="Ma J."/>
        </authorList>
    </citation>
    <scope>NUCLEOTIDE SEQUENCE [LARGE SCALE GENOMIC DNA]</scope>
    <source>
        <strain evidence="2 3">JCM 15089</strain>
    </source>
</reference>
<name>A0ABN1E2I1_9PROT</name>
<keyword evidence="1" id="KW-0732">Signal</keyword>
<evidence type="ECO:0000256" key="1">
    <source>
        <dbReference type="SAM" id="SignalP"/>
    </source>
</evidence>
<dbReference type="RefSeq" id="WP_166930761.1">
    <property type="nucleotide sequence ID" value="NZ_BAAADD010000001.1"/>
</dbReference>
<evidence type="ECO:0000313" key="2">
    <source>
        <dbReference type="EMBL" id="GAA0557857.1"/>
    </source>
</evidence>
<sequence length="165" mass="18217">MKTFAVAVTAFLLTPSFAADKDPLLDHMAGKWVLSGTIENQQTTHDVTAEWILQNTYLRLTEIAREKDAAGKPLYEAEVLIAYDAAKKRYVCFWYDITGVSSPDAGGGVASREGDSLPFLFNMGGVPFHTTFAYQSASATWIWTMDGEDHGKLVPFARMTMKKAP</sequence>
<feature type="chain" id="PRO_5045665430" description="DUF1579 domain-containing protein" evidence="1">
    <location>
        <begin position="19"/>
        <end position="165"/>
    </location>
</feature>
<dbReference type="EMBL" id="BAAADD010000001">
    <property type="protein sequence ID" value="GAA0557857.1"/>
    <property type="molecule type" value="Genomic_DNA"/>
</dbReference>
<proteinExistence type="predicted"/>
<dbReference type="Proteomes" id="UP001499951">
    <property type="component" value="Unassembled WGS sequence"/>
</dbReference>
<organism evidence="2 3">
    <name type="scientific">Rhizomicrobium electricum</name>
    <dbReference type="NCBI Taxonomy" id="480070"/>
    <lineage>
        <taxon>Bacteria</taxon>
        <taxon>Pseudomonadati</taxon>
        <taxon>Pseudomonadota</taxon>
        <taxon>Alphaproteobacteria</taxon>
        <taxon>Micropepsales</taxon>
        <taxon>Micropepsaceae</taxon>
        <taxon>Rhizomicrobium</taxon>
    </lineage>
</organism>
<accession>A0ABN1E2I1</accession>